<feature type="transmembrane region" description="Helical" evidence="7">
    <location>
        <begin position="116"/>
        <end position="140"/>
    </location>
</feature>
<comment type="subcellular location">
    <subcellularLocation>
        <location evidence="1">Membrane</location>
        <topology evidence="1">Multi-pass membrane protein</topology>
    </subcellularLocation>
</comment>
<evidence type="ECO:0000256" key="3">
    <source>
        <dbReference type="ARBA" id="ARBA00022448"/>
    </source>
</evidence>
<dbReference type="PANTHER" id="PTHR43840:SF15">
    <property type="entry name" value="MITOCHONDRIAL METAL TRANSPORTER 1-RELATED"/>
    <property type="match status" value="1"/>
</dbReference>
<keyword evidence="10" id="KW-1185">Reference proteome</keyword>
<feature type="domain" description="Cation efflux protein transmembrane" evidence="8">
    <location>
        <begin position="19"/>
        <end position="211"/>
    </location>
</feature>
<name>A0ABQ0BA99_9FIRM</name>
<accession>A0ABQ0BA99</accession>
<evidence type="ECO:0000313" key="9">
    <source>
        <dbReference type="EMBL" id="GAA6408390.1"/>
    </source>
</evidence>
<protein>
    <recommendedName>
        <fullName evidence="8">Cation efflux protein transmembrane domain-containing protein</fullName>
    </recommendedName>
</protein>
<organism evidence="9 10">
    <name type="scientific">Blautia hominis</name>
    <dbReference type="NCBI Taxonomy" id="2025493"/>
    <lineage>
        <taxon>Bacteria</taxon>
        <taxon>Bacillati</taxon>
        <taxon>Bacillota</taxon>
        <taxon>Clostridia</taxon>
        <taxon>Lachnospirales</taxon>
        <taxon>Lachnospiraceae</taxon>
        <taxon>Blautia</taxon>
    </lineage>
</organism>
<comment type="similarity">
    <text evidence="2">Belongs to the cation diffusion facilitator (CDF) transporter (TC 2.A.4) family.</text>
</comment>
<feature type="transmembrane region" description="Helical" evidence="7">
    <location>
        <begin position="185"/>
        <end position="203"/>
    </location>
</feature>
<dbReference type="Gene3D" id="1.20.1510.10">
    <property type="entry name" value="Cation efflux protein transmembrane domain"/>
    <property type="match status" value="1"/>
</dbReference>
<gene>
    <name evidence="9" type="ORF">K040078D81_25070</name>
</gene>
<evidence type="ECO:0000256" key="4">
    <source>
        <dbReference type="ARBA" id="ARBA00022692"/>
    </source>
</evidence>
<dbReference type="EMBL" id="BAABYW010000001">
    <property type="protein sequence ID" value="GAA6408390.1"/>
    <property type="molecule type" value="Genomic_DNA"/>
</dbReference>
<keyword evidence="3" id="KW-0813">Transport</keyword>
<evidence type="ECO:0000256" key="6">
    <source>
        <dbReference type="ARBA" id="ARBA00023136"/>
    </source>
</evidence>
<dbReference type="InterPro" id="IPR050291">
    <property type="entry name" value="CDF_Transporter"/>
</dbReference>
<comment type="caution">
    <text evidence="9">The sequence shown here is derived from an EMBL/GenBank/DDBJ whole genome shotgun (WGS) entry which is preliminary data.</text>
</comment>
<evidence type="ECO:0000256" key="5">
    <source>
        <dbReference type="ARBA" id="ARBA00022989"/>
    </source>
</evidence>
<evidence type="ECO:0000256" key="1">
    <source>
        <dbReference type="ARBA" id="ARBA00004141"/>
    </source>
</evidence>
<dbReference type="InterPro" id="IPR027469">
    <property type="entry name" value="Cation_efflux_TMD_sf"/>
</dbReference>
<dbReference type="Proteomes" id="UP001600943">
    <property type="component" value="Unassembled WGS sequence"/>
</dbReference>
<dbReference type="RefSeq" id="WP_302416467.1">
    <property type="nucleotide sequence ID" value="NZ_BAABYW010000001.1"/>
</dbReference>
<evidence type="ECO:0000313" key="10">
    <source>
        <dbReference type="Proteomes" id="UP001600943"/>
    </source>
</evidence>
<proteinExistence type="inferred from homology"/>
<dbReference type="NCBIfam" id="TIGR01297">
    <property type="entry name" value="CDF"/>
    <property type="match status" value="1"/>
</dbReference>
<dbReference type="SUPFAM" id="SSF161111">
    <property type="entry name" value="Cation efflux protein transmembrane domain-like"/>
    <property type="match status" value="1"/>
</dbReference>
<evidence type="ECO:0000256" key="7">
    <source>
        <dbReference type="SAM" id="Phobius"/>
    </source>
</evidence>
<feature type="transmembrane region" description="Helical" evidence="7">
    <location>
        <begin position="85"/>
        <end position="104"/>
    </location>
</feature>
<keyword evidence="6 7" id="KW-0472">Membrane</keyword>
<feature type="transmembrane region" description="Helical" evidence="7">
    <location>
        <begin position="160"/>
        <end position="179"/>
    </location>
</feature>
<evidence type="ECO:0000259" key="8">
    <source>
        <dbReference type="Pfam" id="PF01545"/>
    </source>
</evidence>
<reference evidence="9 10" key="1">
    <citation type="submission" date="2024-04" db="EMBL/GenBank/DDBJ databases">
        <title>Defined microbial consortia suppress multidrug-resistant proinflammatory Enterobacteriaceae via ecological control.</title>
        <authorList>
            <person name="Furuichi M."/>
            <person name="Kawaguchi T."/>
            <person name="Pust M."/>
            <person name="Yasuma K."/>
            <person name="Plichta D."/>
            <person name="Hasegawa N."/>
            <person name="Ohya T."/>
            <person name="Bhattarai S."/>
            <person name="Sasajima S."/>
            <person name="Aoto Y."/>
            <person name="Tuganbaev T."/>
            <person name="Yaginuma M."/>
            <person name="Ueda M."/>
            <person name="Okahashi N."/>
            <person name="Amafuji K."/>
            <person name="Kiridooshi Y."/>
            <person name="Sugita K."/>
            <person name="Strazar M."/>
            <person name="Skelly A."/>
            <person name="Suda W."/>
            <person name="Hattori M."/>
            <person name="Nakamoto N."/>
            <person name="Caballero S."/>
            <person name="Norman J."/>
            <person name="Olle B."/>
            <person name="Tanoue T."/>
            <person name="Arita M."/>
            <person name="Bucci V."/>
            <person name="Atarashi K."/>
            <person name="Xavier R."/>
            <person name="Honda K."/>
        </authorList>
    </citation>
    <scope>NUCLEOTIDE SEQUENCE [LARGE SCALE GENOMIC DNA]</scope>
    <source>
        <strain evidence="10">k04-0078-D8-1</strain>
    </source>
</reference>
<keyword evidence="5 7" id="KW-1133">Transmembrane helix</keyword>
<dbReference type="Pfam" id="PF01545">
    <property type="entry name" value="Cation_efflux"/>
    <property type="match status" value="1"/>
</dbReference>
<dbReference type="InterPro" id="IPR002524">
    <property type="entry name" value="Cation_efflux"/>
</dbReference>
<feature type="transmembrane region" description="Helical" evidence="7">
    <location>
        <begin position="21"/>
        <end position="45"/>
    </location>
</feature>
<evidence type="ECO:0000256" key="2">
    <source>
        <dbReference type="ARBA" id="ARBA00008114"/>
    </source>
</evidence>
<keyword evidence="4 7" id="KW-0812">Transmembrane</keyword>
<dbReference type="InterPro" id="IPR058533">
    <property type="entry name" value="Cation_efflux_TM"/>
</dbReference>
<sequence length="296" mass="31981">MKEKSYTVSRDVVGKQSGIAGLLGNLILVIIKGIAGLLSGSVAITADALNNLTDCASSLLTLLGFSLAAKDKDTKHPYGHGRMEYICGFVISILILFTGISVGIDACKQLLNPRHVTVTGLTLAVLCISILGKICMAWYVRHLNQKVSSPTLKAVWEDNLSDALVTAVTFIGILAVPYVQISADGILGILVCIVILKSGFTSFSENMVLLLGEGADPATKEEIMRIVTAYFPAKSVKEISLHDYGPENKLVFIQLASPPEDETDHLSRNFSCIKTEIKQKLQIDATIYWALPETLN</sequence>
<dbReference type="PANTHER" id="PTHR43840">
    <property type="entry name" value="MITOCHONDRIAL METAL TRANSPORTER 1-RELATED"/>
    <property type="match status" value="1"/>
</dbReference>